<proteinExistence type="predicted"/>
<organism evidence="1 5">
    <name type="scientific">Adineta steineri</name>
    <dbReference type="NCBI Taxonomy" id="433720"/>
    <lineage>
        <taxon>Eukaryota</taxon>
        <taxon>Metazoa</taxon>
        <taxon>Spiralia</taxon>
        <taxon>Gnathifera</taxon>
        <taxon>Rotifera</taxon>
        <taxon>Eurotatoria</taxon>
        <taxon>Bdelloidea</taxon>
        <taxon>Adinetida</taxon>
        <taxon>Adinetidae</taxon>
        <taxon>Adineta</taxon>
    </lineage>
</organism>
<evidence type="ECO:0000313" key="5">
    <source>
        <dbReference type="Proteomes" id="UP000663877"/>
    </source>
</evidence>
<dbReference type="AlphaFoldDB" id="A0A813W662"/>
<name>A0A813W662_9BILA</name>
<dbReference type="Proteomes" id="UP000663877">
    <property type="component" value="Unassembled WGS sequence"/>
</dbReference>
<evidence type="ECO:0000313" key="4">
    <source>
        <dbReference type="Proteomes" id="UP000663832"/>
    </source>
</evidence>
<accession>A0A813W662</accession>
<reference evidence="1" key="1">
    <citation type="submission" date="2021-02" db="EMBL/GenBank/DDBJ databases">
        <authorList>
            <person name="Nowell W R."/>
        </authorList>
    </citation>
    <scope>NUCLEOTIDE SEQUENCE</scope>
</reference>
<evidence type="ECO:0000313" key="1">
    <source>
        <dbReference type="EMBL" id="CAF0850446.1"/>
    </source>
</evidence>
<evidence type="ECO:0000313" key="2">
    <source>
        <dbReference type="EMBL" id="CAF1307792.1"/>
    </source>
</evidence>
<dbReference type="OrthoDB" id="10024914at2759"/>
<protein>
    <submittedName>
        <fullName evidence="1">Uncharacterized protein</fullName>
    </submittedName>
</protein>
<gene>
    <name evidence="1" type="ORF">BJG266_LOCUS7810</name>
    <name evidence="2" type="ORF">QVE165_LOCUS31615</name>
    <name evidence="3" type="ORF">QVE165_LOCUS31675</name>
</gene>
<dbReference type="EMBL" id="CAJNOM010000273">
    <property type="protein sequence ID" value="CAF1308882.1"/>
    <property type="molecule type" value="Genomic_DNA"/>
</dbReference>
<dbReference type="EMBL" id="CAJNOM010000272">
    <property type="protein sequence ID" value="CAF1307792.1"/>
    <property type="molecule type" value="Genomic_DNA"/>
</dbReference>
<comment type="caution">
    <text evidence="1">The sequence shown here is derived from an EMBL/GenBank/DDBJ whole genome shotgun (WGS) entry which is preliminary data.</text>
</comment>
<sequence length="536" mass="62350">MITASVLFQHLIARCKSAMKVPGTYLVDATTQSSIINEEIEIQWEKTCDSYRNERQCNDYQRIENEIYYCFDAIVNDARKIMIGLDSISSLQYVLITSMRICIEPNFKLEIRTGLGGTSDSLSLRTPSYAVAGVDLLRRLIQLQKKFEQLPTTQENIPTRILNNPPVLTFFSAWTAAVRVNNLDADIGREHARKMLSYIKKYIDNYHPNLTQYIRYEMDHENTYEDTLLNYIIAHYNESYNDEQIRQQLITQAISRGSNEDGSTRYTSMHLIVFKDIIDKQSSQQLFHLLDETQNNESTCLYDCVITIGGSVEKRFNEVRYAIRQVFINDSELNNEQYHFPLSIRMLSHAGQTPVYYHDKNEITVHQISNREITDLHITDKKYKDIKEDLSILIEDIGISELKSICTHIDHLGSHDISSWKNIVSTLIDLCLDIWRSHARDNRICQCLIENKTAVEQICEHYQLSNDPNSVECLILTGILKELENKNHIHFGERNTTNRRRSNSICTNRETTDTIIHKLDDVLSQRLIEFIRNQIF</sequence>
<dbReference type="EMBL" id="CAJNOI010000024">
    <property type="protein sequence ID" value="CAF0850446.1"/>
    <property type="molecule type" value="Genomic_DNA"/>
</dbReference>
<keyword evidence="4" id="KW-1185">Reference proteome</keyword>
<dbReference type="Proteomes" id="UP000663832">
    <property type="component" value="Unassembled WGS sequence"/>
</dbReference>
<evidence type="ECO:0000313" key="3">
    <source>
        <dbReference type="EMBL" id="CAF1308882.1"/>
    </source>
</evidence>